<organism evidence="2 3">
    <name type="scientific">Angiostrongylus cantonensis</name>
    <name type="common">Rat lungworm</name>
    <dbReference type="NCBI Taxonomy" id="6313"/>
    <lineage>
        <taxon>Eukaryota</taxon>
        <taxon>Metazoa</taxon>
        <taxon>Ecdysozoa</taxon>
        <taxon>Nematoda</taxon>
        <taxon>Chromadorea</taxon>
        <taxon>Rhabditida</taxon>
        <taxon>Rhabditina</taxon>
        <taxon>Rhabditomorpha</taxon>
        <taxon>Strongyloidea</taxon>
        <taxon>Metastrongylidae</taxon>
        <taxon>Angiostrongylus</taxon>
    </lineage>
</organism>
<keyword evidence="2" id="KW-1185">Reference proteome</keyword>
<reference evidence="3" key="2">
    <citation type="submission" date="2017-02" db="UniProtKB">
        <authorList>
            <consortium name="WormBaseParasite"/>
        </authorList>
    </citation>
    <scope>IDENTIFICATION</scope>
</reference>
<name>A0A0K0CTH6_ANGCA</name>
<protein>
    <submittedName>
        <fullName evidence="3">Uncharacterized protein</fullName>
    </submittedName>
</protein>
<feature type="region of interest" description="Disordered" evidence="1">
    <location>
        <begin position="1"/>
        <end position="25"/>
    </location>
</feature>
<evidence type="ECO:0000313" key="3">
    <source>
        <dbReference type="WBParaSite" id="ACAC_0000038601-mRNA-1"/>
    </source>
</evidence>
<feature type="compositionally biased region" description="Polar residues" evidence="1">
    <location>
        <begin position="1"/>
        <end position="11"/>
    </location>
</feature>
<sequence>MTKTSSTSPSVRQRDTTKEGVTEKTLTDIKGLSRLQPTLKPTIRIVGRRREAGRFKCGNNGEEQKPADEGSDWVCRQQQTENE</sequence>
<dbReference type="WBParaSite" id="ACAC_0000038601-mRNA-1">
    <property type="protein sequence ID" value="ACAC_0000038601-mRNA-1"/>
    <property type="gene ID" value="ACAC_0000038601"/>
</dbReference>
<dbReference type="AlphaFoldDB" id="A0A0K0CTH6"/>
<reference evidence="2" key="1">
    <citation type="submission" date="2012-09" db="EMBL/GenBank/DDBJ databases">
        <authorList>
            <person name="Martin A.A."/>
        </authorList>
    </citation>
    <scope>NUCLEOTIDE SEQUENCE</scope>
</reference>
<proteinExistence type="predicted"/>
<dbReference type="Proteomes" id="UP000035642">
    <property type="component" value="Unassembled WGS sequence"/>
</dbReference>
<evidence type="ECO:0000313" key="2">
    <source>
        <dbReference type="Proteomes" id="UP000035642"/>
    </source>
</evidence>
<accession>A0A0K0CTH6</accession>
<feature type="region of interest" description="Disordered" evidence="1">
    <location>
        <begin position="49"/>
        <end position="83"/>
    </location>
</feature>
<feature type="compositionally biased region" description="Basic and acidic residues" evidence="1">
    <location>
        <begin position="12"/>
        <end position="25"/>
    </location>
</feature>
<evidence type="ECO:0000256" key="1">
    <source>
        <dbReference type="SAM" id="MobiDB-lite"/>
    </source>
</evidence>